<keyword evidence="3" id="KW-1185">Reference proteome</keyword>
<keyword evidence="2" id="KW-0808">Transferase</keyword>
<dbReference type="InterPro" id="IPR008513">
    <property type="entry name" value="tRNA(Met)_cyd_acetate_ligase"/>
</dbReference>
<dbReference type="RefSeq" id="WP_183775978.1">
    <property type="nucleotide sequence ID" value="NZ_JACHFW010000015.1"/>
</dbReference>
<gene>
    <name evidence="2" type="ORF">HNP82_003003</name>
</gene>
<dbReference type="GO" id="GO:0008033">
    <property type="term" value="P:tRNA processing"/>
    <property type="evidence" value="ECO:0007669"/>
    <property type="project" value="UniProtKB-KW"/>
</dbReference>
<dbReference type="Gene3D" id="3.40.50.620">
    <property type="entry name" value="HUPs"/>
    <property type="match status" value="1"/>
</dbReference>
<organism evidence="2 3">
    <name type="scientific">Catenibacillus scindens</name>
    <dbReference type="NCBI Taxonomy" id="673271"/>
    <lineage>
        <taxon>Bacteria</taxon>
        <taxon>Bacillati</taxon>
        <taxon>Bacillota</taxon>
        <taxon>Clostridia</taxon>
        <taxon>Lachnospirales</taxon>
        <taxon>Lachnospiraceae</taxon>
        <taxon>Catenibacillus</taxon>
    </lineage>
</organism>
<protein>
    <submittedName>
        <fullName evidence="2">Putative nucleotidyltransferase</fullName>
    </submittedName>
</protein>
<dbReference type="EMBL" id="JACHFW010000015">
    <property type="protein sequence ID" value="MBB5265852.1"/>
    <property type="molecule type" value="Genomic_DNA"/>
</dbReference>
<proteinExistence type="predicted"/>
<dbReference type="Proteomes" id="UP000543642">
    <property type="component" value="Unassembled WGS sequence"/>
</dbReference>
<dbReference type="PANTHER" id="PTHR37825">
    <property type="entry name" value="TRNA(MET) CYTIDINE ACETATE LIGASE"/>
    <property type="match status" value="1"/>
</dbReference>
<name>A0A7W8M6R0_9FIRM</name>
<dbReference type="InterPro" id="IPR014729">
    <property type="entry name" value="Rossmann-like_a/b/a_fold"/>
</dbReference>
<accession>A0A7W8M6R0</accession>
<evidence type="ECO:0000313" key="2">
    <source>
        <dbReference type="EMBL" id="MBB5265852.1"/>
    </source>
</evidence>
<dbReference type="GO" id="GO:0016740">
    <property type="term" value="F:transferase activity"/>
    <property type="evidence" value="ECO:0007669"/>
    <property type="project" value="UniProtKB-KW"/>
</dbReference>
<keyword evidence="1" id="KW-0819">tRNA processing</keyword>
<comment type="caution">
    <text evidence="2">The sequence shown here is derived from an EMBL/GenBank/DDBJ whole genome shotgun (WGS) entry which is preliminary data.</text>
</comment>
<sequence>MKIAAIIEEFNGFGTKHQNFIRQVREISQADYVIAIMSGDFIQQGIPALENKYDRAKRAVLSGVDLVIELPVFGVLSSPDTYAYAAVSMLDSLRCVDEVYIPCDTSYTDLLFDAARFLFMENRDYQLRLRNFRIAGMSFYDAQARAVGMSIQGGGEILQNPVNIFAAEYLRALKRLYSQIVPRLIQAPDLSPKSRENIWHKPSAYLSSLLKYALFYGPKNMDEIYGGTSMLTQSILQARESYDSFDTFCARLKTPTRSQANIRRYMLNMILNMRKSDIAICRLYGFSLYFRGLCARPGGDDLADYIRSHTWTPLFFTTPQSWDHVPKEADPAIQRIASLDVRAHKLYILSRKN</sequence>
<dbReference type="Pfam" id="PF05636">
    <property type="entry name" value="HIGH_NTase1"/>
    <property type="match status" value="2"/>
</dbReference>
<reference evidence="2 3" key="1">
    <citation type="submission" date="2020-08" db="EMBL/GenBank/DDBJ databases">
        <title>Genomic Encyclopedia of Type Strains, Phase IV (KMG-IV): sequencing the most valuable type-strain genomes for metagenomic binning, comparative biology and taxonomic classification.</title>
        <authorList>
            <person name="Goeker M."/>
        </authorList>
    </citation>
    <scope>NUCLEOTIDE SEQUENCE [LARGE SCALE GENOMIC DNA]</scope>
    <source>
        <strain evidence="2 3">DSM 106146</strain>
    </source>
</reference>
<evidence type="ECO:0000313" key="3">
    <source>
        <dbReference type="Proteomes" id="UP000543642"/>
    </source>
</evidence>
<evidence type="ECO:0000256" key="1">
    <source>
        <dbReference type="ARBA" id="ARBA00022694"/>
    </source>
</evidence>
<dbReference type="PANTHER" id="PTHR37825:SF1">
    <property type="entry name" value="TRNA(MET) CYTIDINE ACETATE LIGASE"/>
    <property type="match status" value="1"/>
</dbReference>
<dbReference type="AlphaFoldDB" id="A0A7W8M6R0"/>
<dbReference type="SUPFAM" id="SSF52374">
    <property type="entry name" value="Nucleotidylyl transferase"/>
    <property type="match status" value="1"/>
</dbReference>